<accession>A0A2K8KK62</accession>
<sequence>MPIRSIRPTACLVLGSWSKTDDIRLAAWPNPPRNSVGFRLTAWLLDHQTALLIAAALSLSGLLAGIAWVRLVERLRLAQNQVDSLVQSLGESRVQAAGYRGQLQQVERLQEQLQERDEQLDEQRERLGHVQSQLTDIHARADSAAQHHSAQLALLNDNKNQLKQEFSVLANELFEAKNQKFNEQSQQSMSALLDPFQKQIDQFRQRVDTIHSQDIEGRSQLASQLTMLREMNNQLNQQAHDLTKALKGDKKLQGNWGELQVERILETSGLYKGREYEREASFKDADGQNKRPDFIIKLPDNKHIIIDSKVSLNAYQRAVAAEDEATREAAIRDHVAATRSHIRSLSGKNYPGLDGLNAPDFVLMFMPVESAFVAAFEADPQLFNDAFERHIVIVTPTTLLATLRTVANLWALERQNLNAKELFKLAGKIHDKLSVFGGKMDKLGSQLDTAGKTWHEAIGSIRDGRGSMVSYVRRLQELGAPTSRPLPASLADRDALDDASEDATDAPDESGERGD</sequence>
<evidence type="ECO:0000313" key="9">
    <source>
        <dbReference type="Proteomes" id="UP000229757"/>
    </source>
</evidence>
<feature type="coiled-coil region" evidence="5">
    <location>
        <begin position="96"/>
        <end position="179"/>
    </location>
</feature>
<evidence type="ECO:0000256" key="3">
    <source>
        <dbReference type="ARBA" id="ARBA00023054"/>
    </source>
</evidence>
<evidence type="ECO:0000313" key="8">
    <source>
        <dbReference type="EMBL" id="ATX75390.1"/>
    </source>
</evidence>
<proteinExistence type="inferred from homology"/>
<feature type="region of interest" description="Disordered" evidence="6">
    <location>
        <begin position="480"/>
        <end position="515"/>
    </location>
</feature>
<protein>
    <submittedName>
        <fullName evidence="8">DNA recombination protein RmuC</fullName>
    </submittedName>
</protein>
<comment type="similarity">
    <text evidence="2">Belongs to the RmuC family.</text>
</comment>
<evidence type="ECO:0000256" key="7">
    <source>
        <dbReference type="SAM" id="Phobius"/>
    </source>
</evidence>
<dbReference type="PANTHER" id="PTHR30563:SF0">
    <property type="entry name" value="DNA RECOMBINATION PROTEIN RMUC"/>
    <property type="match status" value="1"/>
</dbReference>
<feature type="compositionally biased region" description="Acidic residues" evidence="6">
    <location>
        <begin position="497"/>
        <end position="509"/>
    </location>
</feature>
<keyword evidence="9" id="KW-1185">Reference proteome</keyword>
<reference evidence="8 9" key="1">
    <citation type="journal article" date="2017" name="Environ. Microbiol.">
        <title>Genomic and physiological analyses of 'Reinekea forsetii' reveal a versatile opportunistic lifestyle during spring algae blooms.</title>
        <authorList>
            <person name="Avci B."/>
            <person name="Hahnke R.L."/>
            <person name="Chafee M."/>
            <person name="Fischer T."/>
            <person name="Gruber-Vodicka H."/>
            <person name="Tegetmeyer H.E."/>
            <person name="Harder J."/>
            <person name="Fuchs B.M."/>
            <person name="Amann R.I."/>
            <person name="Teeling H."/>
        </authorList>
    </citation>
    <scope>NUCLEOTIDE SEQUENCE [LARGE SCALE GENOMIC DNA]</scope>
    <source>
        <strain evidence="8 9">Hel1_31_D35</strain>
    </source>
</reference>
<keyword evidence="7" id="KW-0472">Membrane</keyword>
<dbReference type="KEGG" id="rfo:REIFOR_00213"/>
<dbReference type="GO" id="GO:0006310">
    <property type="term" value="P:DNA recombination"/>
    <property type="evidence" value="ECO:0007669"/>
    <property type="project" value="UniProtKB-KW"/>
</dbReference>
<dbReference type="InterPro" id="IPR003798">
    <property type="entry name" value="DNA_recombination_RmuC"/>
</dbReference>
<evidence type="ECO:0000256" key="1">
    <source>
        <dbReference type="ARBA" id="ARBA00003416"/>
    </source>
</evidence>
<keyword evidence="3 5" id="KW-0175">Coiled coil</keyword>
<gene>
    <name evidence="8" type="primary">rmuC</name>
    <name evidence="8" type="ORF">REIFOR_00213</name>
</gene>
<evidence type="ECO:0000256" key="5">
    <source>
        <dbReference type="SAM" id="Coils"/>
    </source>
</evidence>
<feature type="transmembrane region" description="Helical" evidence="7">
    <location>
        <begin position="49"/>
        <end position="69"/>
    </location>
</feature>
<dbReference type="Pfam" id="PF02646">
    <property type="entry name" value="RmuC"/>
    <property type="match status" value="1"/>
</dbReference>
<dbReference type="Proteomes" id="UP000229757">
    <property type="component" value="Chromosome"/>
</dbReference>
<dbReference type="AlphaFoldDB" id="A0A2K8KK62"/>
<evidence type="ECO:0000256" key="2">
    <source>
        <dbReference type="ARBA" id="ARBA00009840"/>
    </source>
</evidence>
<dbReference type="RefSeq" id="WP_100255803.1">
    <property type="nucleotide sequence ID" value="NZ_CP011797.1"/>
</dbReference>
<organism evidence="8 9">
    <name type="scientific">Reinekea forsetii</name>
    <dbReference type="NCBI Taxonomy" id="1336806"/>
    <lineage>
        <taxon>Bacteria</taxon>
        <taxon>Pseudomonadati</taxon>
        <taxon>Pseudomonadota</taxon>
        <taxon>Gammaproteobacteria</taxon>
        <taxon>Oceanospirillales</taxon>
        <taxon>Saccharospirillaceae</taxon>
        <taxon>Reinekea</taxon>
    </lineage>
</organism>
<comment type="function">
    <text evidence="1">Involved in DNA recombination.</text>
</comment>
<keyword evidence="4" id="KW-0233">DNA recombination</keyword>
<dbReference type="OrthoDB" id="9765111at2"/>
<keyword evidence="7" id="KW-1133">Transmembrane helix</keyword>
<name>A0A2K8KK62_9GAMM</name>
<feature type="coiled-coil region" evidence="5">
    <location>
        <begin position="218"/>
        <end position="245"/>
    </location>
</feature>
<evidence type="ECO:0000256" key="6">
    <source>
        <dbReference type="SAM" id="MobiDB-lite"/>
    </source>
</evidence>
<evidence type="ECO:0000256" key="4">
    <source>
        <dbReference type="ARBA" id="ARBA00023172"/>
    </source>
</evidence>
<dbReference type="PANTHER" id="PTHR30563">
    <property type="entry name" value="DNA RECOMBINATION PROTEIN RMUC"/>
    <property type="match status" value="1"/>
</dbReference>
<keyword evidence="7" id="KW-0812">Transmembrane</keyword>
<dbReference type="EMBL" id="CP011797">
    <property type="protein sequence ID" value="ATX75390.1"/>
    <property type="molecule type" value="Genomic_DNA"/>
</dbReference>